<dbReference type="InterPro" id="IPR027396">
    <property type="entry name" value="DsrEFH-like"/>
</dbReference>
<dbReference type="InterPro" id="IPR007215">
    <property type="entry name" value="Sulphur_relay_TusB/DsrH"/>
</dbReference>
<dbReference type="RefSeq" id="WP_064036750.1">
    <property type="nucleotide sequence ID" value="NZ_LUUH01000051.1"/>
</dbReference>
<gene>
    <name evidence="1" type="ORF">A1353_13665</name>
</gene>
<comment type="caution">
    <text evidence="1">The sequence shown here is derived from an EMBL/GenBank/DDBJ whole genome shotgun (WGS) entry which is preliminary data.</text>
</comment>
<name>A0A177MFL5_METMH</name>
<dbReference type="EMBL" id="LUUH01000051">
    <property type="protein sequence ID" value="OAI04304.1"/>
    <property type="molecule type" value="Genomic_DNA"/>
</dbReference>
<accession>A0A177MFL5</accession>
<evidence type="ECO:0000313" key="2">
    <source>
        <dbReference type="Proteomes" id="UP000077763"/>
    </source>
</evidence>
<reference evidence="1 2" key="1">
    <citation type="submission" date="2016-03" db="EMBL/GenBank/DDBJ databases">
        <authorList>
            <person name="Ploux O."/>
        </authorList>
    </citation>
    <scope>NUCLEOTIDE SEQUENCE [LARGE SCALE GENOMIC DNA]</scope>
    <source>
        <strain evidence="1 2">R-45371</strain>
    </source>
</reference>
<protein>
    <recommendedName>
        <fullName evidence="3">Sulfur relay protein TusB/DsrH</fullName>
    </recommendedName>
</protein>
<dbReference type="Pfam" id="PF04077">
    <property type="entry name" value="DsrH"/>
    <property type="match status" value="1"/>
</dbReference>
<dbReference type="AlphaFoldDB" id="A0A177MFL5"/>
<sequence>MLHLLSQLPLQAAVIERIGSGDDVVLMDGAVCAARAGHSANDLLRQLLSQSCRIYALQEMLLVHGVEPLLLLSGVESVDYAGLVELTVQNPVIHSWC</sequence>
<evidence type="ECO:0008006" key="3">
    <source>
        <dbReference type="Google" id="ProtNLM"/>
    </source>
</evidence>
<organism evidence="1 2">
    <name type="scientific">Methylomonas methanica</name>
    <dbReference type="NCBI Taxonomy" id="421"/>
    <lineage>
        <taxon>Bacteria</taxon>
        <taxon>Pseudomonadati</taxon>
        <taxon>Pseudomonadota</taxon>
        <taxon>Gammaproteobacteria</taxon>
        <taxon>Methylococcales</taxon>
        <taxon>Methylococcaceae</taxon>
        <taxon>Methylomonas</taxon>
    </lineage>
</organism>
<dbReference type="Proteomes" id="UP000077763">
    <property type="component" value="Unassembled WGS sequence"/>
</dbReference>
<dbReference type="GO" id="GO:0002143">
    <property type="term" value="P:tRNA wobble position uridine thiolation"/>
    <property type="evidence" value="ECO:0007669"/>
    <property type="project" value="InterPro"/>
</dbReference>
<proteinExistence type="predicted"/>
<dbReference type="Gene3D" id="3.40.1260.10">
    <property type="entry name" value="DsrEFH-like"/>
    <property type="match status" value="1"/>
</dbReference>
<dbReference type="SUPFAM" id="SSF75169">
    <property type="entry name" value="DsrEFH-like"/>
    <property type="match status" value="1"/>
</dbReference>
<dbReference type="GO" id="GO:0005737">
    <property type="term" value="C:cytoplasm"/>
    <property type="evidence" value="ECO:0007669"/>
    <property type="project" value="InterPro"/>
</dbReference>
<evidence type="ECO:0000313" key="1">
    <source>
        <dbReference type="EMBL" id="OAI04304.1"/>
    </source>
</evidence>